<evidence type="ECO:0000256" key="4">
    <source>
        <dbReference type="ARBA" id="ARBA00023136"/>
    </source>
</evidence>
<keyword evidence="8" id="KW-1185">Reference proteome</keyword>
<sequence>MSQERGVRRPPAGGGMGMGPGGRPGMGMGMPVEKAKDFKGTIKRLAGYLMPHKFLLAIVFIAAIISTIFNIVSPRFLVRQLPSCSKV</sequence>
<evidence type="ECO:0000256" key="2">
    <source>
        <dbReference type="ARBA" id="ARBA00022692"/>
    </source>
</evidence>
<dbReference type="Proteomes" id="UP000326912">
    <property type="component" value="Unassembled WGS sequence"/>
</dbReference>
<dbReference type="SUPFAM" id="SSF90123">
    <property type="entry name" value="ABC transporter transmembrane region"/>
    <property type="match status" value="1"/>
</dbReference>
<accession>A0A5J4KSS4</accession>
<protein>
    <submittedName>
        <fullName evidence="7">Uncharacterized protein</fullName>
    </submittedName>
</protein>
<evidence type="ECO:0000313" key="7">
    <source>
        <dbReference type="EMBL" id="GER89467.1"/>
    </source>
</evidence>
<organism evidence="7 8">
    <name type="scientific">Dictyobacter vulcani</name>
    <dbReference type="NCBI Taxonomy" id="2607529"/>
    <lineage>
        <taxon>Bacteria</taxon>
        <taxon>Bacillati</taxon>
        <taxon>Chloroflexota</taxon>
        <taxon>Ktedonobacteria</taxon>
        <taxon>Ktedonobacterales</taxon>
        <taxon>Dictyobacteraceae</taxon>
        <taxon>Dictyobacter</taxon>
    </lineage>
</organism>
<evidence type="ECO:0000256" key="3">
    <source>
        <dbReference type="ARBA" id="ARBA00022989"/>
    </source>
</evidence>
<dbReference type="EMBL" id="BKZW01000001">
    <property type="protein sequence ID" value="GER89467.1"/>
    <property type="molecule type" value="Genomic_DNA"/>
</dbReference>
<dbReference type="Gene3D" id="1.20.1560.10">
    <property type="entry name" value="ABC transporter type 1, transmembrane domain"/>
    <property type="match status" value="1"/>
</dbReference>
<comment type="caution">
    <text evidence="7">The sequence shown here is derived from an EMBL/GenBank/DDBJ whole genome shotgun (WGS) entry which is preliminary data.</text>
</comment>
<evidence type="ECO:0000256" key="5">
    <source>
        <dbReference type="SAM" id="MobiDB-lite"/>
    </source>
</evidence>
<reference evidence="7 8" key="1">
    <citation type="submission" date="2019-10" db="EMBL/GenBank/DDBJ databases">
        <title>Dictyobacter vulcani sp. nov., within the class Ktedonobacteria, isolated from soil of volcanic Mt. Zao.</title>
        <authorList>
            <person name="Zheng Y."/>
            <person name="Wang C.M."/>
            <person name="Sakai Y."/>
            <person name="Abe K."/>
            <person name="Yokota A."/>
            <person name="Yabe S."/>
        </authorList>
    </citation>
    <scope>NUCLEOTIDE SEQUENCE [LARGE SCALE GENOMIC DNA]</scope>
    <source>
        <strain evidence="7 8">W12</strain>
    </source>
</reference>
<gene>
    <name evidence="7" type="ORF">KDW_36290</name>
</gene>
<evidence type="ECO:0000313" key="8">
    <source>
        <dbReference type="Proteomes" id="UP000326912"/>
    </source>
</evidence>
<feature type="transmembrane region" description="Helical" evidence="6">
    <location>
        <begin position="54"/>
        <end position="72"/>
    </location>
</feature>
<dbReference type="InterPro" id="IPR036640">
    <property type="entry name" value="ABC1_TM_sf"/>
</dbReference>
<proteinExistence type="predicted"/>
<name>A0A5J4KSS4_9CHLR</name>
<evidence type="ECO:0000256" key="6">
    <source>
        <dbReference type="SAM" id="Phobius"/>
    </source>
</evidence>
<keyword evidence="4 6" id="KW-0472">Membrane</keyword>
<dbReference type="GO" id="GO:0005524">
    <property type="term" value="F:ATP binding"/>
    <property type="evidence" value="ECO:0007669"/>
    <property type="project" value="InterPro"/>
</dbReference>
<dbReference type="GO" id="GO:0005886">
    <property type="term" value="C:plasma membrane"/>
    <property type="evidence" value="ECO:0007669"/>
    <property type="project" value="UniProtKB-SubCell"/>
</dbReference>
<feature type="compositionally biased region" description="Gly residues" evidence="5">
    <location>
        <begin position="12"/>
        <end position="28"/>
    </location>
</feature>
<dbReference type="AlphaFoldDB" id="A0A5J4KSS4"/>
<comment type="subcellular location">
    <subcellularLocation>
        <location evidence="1">Cell membrane</location>
        <topology evidence="1">Multi-pass membrane protein</topology>
    </subcellularLocation>
</comment>
<keyword evidence="3 6" id="KW-1133">Transmembrane helix</keyword>
<evidence type="ECO:0000256" key="1">
    <source>
        <dbReference type="ARBA" id="ARBA00004651"/>
    </source>
</evidence>
<feature type="region of interest" description="Disordered" evidence="5">
    <location>
        <begin position="1"/>
        <end position="30"/>
    </location>
</feature>
<keyword evidence="2 6" id="KW-0812">Transmembrane</keyword>